<gene>
    <name evidence="3" type="primary">ubiB_1</name>
    <name evidence="3" type="ORF">DEAC_c22400</name>
</gene>
<dbReference type="InterPro" id="IPR004147">
    <property type="entry name" value="ABC1_dom"/>
</dbReference>
<comment type="caution">
    <text evidence="3">The sequence shown here is derived from an EMBL/GenBank/DDBJ whole genome shotgun (WGS) entry which is preliminary data.</text>
</comment>
<organism evidence="3 4">
    <name type="scientific">Desulfosporosinus acididurans</name>
    <dbReference type="NCBI Taxonomy" id="476652"/>
    <lineage>
        <taxon>Bacteria</taxon>
        <taxon>Bacillati</taxon>
        <taxon>Bacillota</taxon>
        <taxon>Clostridia</taxon>
        <taxon>Eubacteriales</taxon>
        <taxon>Desulfitobacteriaceae</taxon>
        <taxon>Desulfosporosinus</taxon>
    </lineage>
</organism>
<accession>A0A0J1FQ44</accession>
<dbReference type="Proteomes" id="UP000036356">
    <property type="component" value="Unassembled WGS sequence"/>
</dbReference>
<evidence type="ECO:0000259" key="2">
    <source>
        <dbReference type="PROSITE" id="PS50011"/>
    </source>
</evidence>
<name>A0A0J1FQ44_9FIRM</name>
<dbReference type="STRING" id="476652.DEAC_c22400"/>
<feature type="domain" description="Protein kinase" evidence="2">
    <location>
        <begin position="117"/>
        <end position="423"/>
    </location>
</feature>
<dbReference type="PATRIC" id="fig|476652.3.peg.2321"/>
<dbReference type="SUPFAM" id="SSF56112">
    <property type="entry name" value="Protein kinase-like (PK-like)"/>
    <property type="match status" value="1"/>
</dbReference>
<dbReference type="AlphaFoldDB" id="A0A0J1FQ44"/>
<dbReference type="InterPro" id="IPR050154">
    <property type="entry name" value="UbiB_kinase"/>
</dbReference>
<protein>
    <recommendedName>
        <fullName evidence="2">Protein kinase domain-containing protein</fullName>
    </recommendedName>
</protein>
<keyword evidence="3" id="KW-0808">Transferase</keyword>
<reference evidence="3 4" key="1">
    <citation type="submission" date="2015-06" db="EMBL/GenBank/DDBJ databases">
        <title>Draft genome of the moderately acidophilic sulfate reducer Candidatus Desulfosporosinus acididurans strain M1.</title>
        <authorList>
            <person name="Poehlein A."/>
            <person name="Petzsch P."/>
            <person name="Johnson B.D."/>
            <person name="Schloemann M."/>
            <person name="Daniel R."/>
            <person name="Muehling M."/>
        </authorList>
    </citation>
    <scope>NUCLEOTIDE SEQUENCE [LARGE SCALE GENOMIC DNA]</scope>
    <source>
        <strain evidence="3 4">M1</strain>
    </source>
</reference>
<dbReference type="Pfam" id="PF03109">
    <property type="entry name" value="ABC1"/>
    <property type="match status" value="1"/>
</dbReference>
<dbReference type="InterPro" id="IPR011009">
    <property type="entry name" value="Kinase-like_dom_sf"/>
</dbReference>
<dbReference type="GO" id="GO:0004672">
    <property type="term" value="F:protein kinase activity"/>
    <property type="evidence" value="ECO:0007669"/>
    <property type="project" value="InterPro"/>
</dbReference>
<keyword evidence="4" id="KW-1185">Reference proteome</keyword>
<dbReference type="EMBL" id="LDZY01000007">
    <property type="protein sequence ID" value="KLU65610.1"/>
    <property type="molecule type" value="Genomic_DNA"/>
</dbReference>
<evidence type="ECO:0000256" key="1">
    <source>
        <dbReference type="ARBA" id="ARBA00009670"/>
    </source>
</evidence>
<dbReference type="PROSITE" id="PS50011">
    <property type="entry name" value="PROTEIN_KINASE_DOM"/>
    <property type="match status" value="1"/>
</dbReference>
<dbReference type="GO" id="GO:0005524">
    <property type="term" value="F:ATP binding"/>
    <property type="evidence" value="ECO:0007669"/>
    <property type="project" value="InterPro"/>
</dbReference>
<dbReference type="CDD" id="cd05121">
    <property type="entry name" value="ABC1_ADCK3-like"/>
    <property type="match status" value="1"/>
</dbReference>
<dbReference type="PANTHER" id="PTHR10566">
    <property type="entry name" value="CHAPERONE-ACTIVITY OF BC1 COMPLEX CABC1 -RELATED"/>
    <property type="match status" value="1"/>
</dbReference>
<sequence length="448" mass="51126">MLEMIFQHFGRYQEIVSVLIRHGFGFILFESKGLKSQGKNEVVMAHLGQRIRRVLNELGPTFIKLGQFASTRPDIIPLPIIHELEQLQDRVPQVPFALISRTIEQELGAPIQEIFQDITPSPLASASIGQVHVGRLKSGAPVAVKVQRPDTGVIETDLEILREIIPVVEYRFPNLKRYYLRGILAEFSRWLQEEQDYLAEGKNAERMAQGFSKDPHVIFPQIYWAHTTKKVLTMSYLEGIKLNERQKILTLYDGRTIAELLGRALLLQILRDGFFHGDPHPGNIIVLSGGRIGFIDFGIVGVLNPRLKRQLLKAILALRRRNSQALAGAILRLGVSSKRVDFASLCQDLAEIQRRHLDVPFGQVDLQKVINDCMNLAFQYELEFPPEFILLGKSLLILEGIIHELDPSMSLAELIKPLRRFWLWEQWSIKDWFKKVLTSKKVLNHDSG</sequence>
<dbReference type="InterPro" id="IPR000719">
    <property type="entry name" value="Prot_kinase_dom"/>
</dbReference>
<proteinExistence type="inferred from homology"/>
<comment type="similarity">
    <text evidence="1">Belongs to the protein kinase superfamily. ADCK protein kinase family.</text>
</comment>
<dbReference type="PANTHER" id="PTHR10566:SF113">
    <property type="entry name" value="PROTEIN ACTIVITY OF BC1 COMPLEX KINASE 7, CHLOROPLASTIC"/>
    <property type="match status" value="1"/>
</dbReference>
<evidence type="ECO:0000313" key="4">
    <source>
        <dbReference type="Proteomes" id="UP000036356"/>
    </source>
</evidence>
<evidence type="ECO:0000313" key="3">
    <source>
        <dbReference type="EMBL" id="KLU65610.1"/>
    </source>
</evidence>